<dbReference type="SUPFAM" id="SSF48403">
    <property type="entry name" value="Ankyrin repeat"/>
    <property type="match status" value="1"/>
</dbReference>
<evidence type="ECO:0000256" key="10">
    <source>
        <dbReference type="PROSITE-ProRule" id="PRU00470"/>
    </source>
</evidence>
<dbReference type="GO" id="GO:0003677">
    <property type="term" value="F:DNA binding"/>
    <property type="evidence" value="ECO:0007669"/>
    <property type="project" value="UniProtKB-KW"/>
</dbReference>
<keyword evidence="3 10" id="KW-0863">Zinc-finger</keyword>
<evidence type="ECO:0000259" key="12">
    <source>
        <dbReference type="PROSITE" id="PS51141"/>
    </source>
</evidence>
<proteinExistence type="predicted"/>
<dbReference type="Gene3D" id="4.10.1100.10">
    <property type="entry name" value="Transcription factor, SBP-box domain"/>
    <property type="match status" value="1"/>
</dbReference>
<accession>A0ABD2Z610</accession>
<comment type="subcellular location">
    <subcellularLocation>
        <location evidence="1">Nucleus</location>
    </subcellularLocation>
</comment>
<keyword evidence="2" id="KW-0479">Metal-binding</keyword>
<dbReference type="PANTHER" id="PTHR31251:SF110">
    <property type="entry name" value="SQUAMOSA PROMOTER-BINDING-LIKE PROTEIN 14"/>
    <property type="match status" value="1"/>
</dbReference>
<keyword evidence="14" id="KW-1185">Reference proteome</keyword>
<dbReference type="AlphaFoldDB" id="A0ABD2Z610"/>
<dbReference type="InterPro" id="IPR036893">
    <property type="entry name" value="SBP_sf"/>
</dbReference>
<keyword evidence="8" id="KW-0539">Nucleus</keyword>
<comment type="function">
    <text evidence="9">Probable transcriptional factor. Binds to the promoter of the SQUAMOSA gene.</text>
</comment>
<dbReference type="FunFam" id="4.10.1100.10:FF:000001">
    <property type="entry name" value="Squamosa promoter-binding-like protein 14"/>
    <property type="match status" value="1"/>
</dbReference>
<keyword evidence="7" id="KW-0804">Transcription</keyword>
<evidence type="ECO:0000256" key="11">
    <source>
        <dbReference type="SAM" id="MobiDB-lite"/>
    </source>
</evidence>
<dbReference type="InterPro" id="IPR004333">
    <property type="entry name" value="SBP_dom"/>
</dbReference>
<feature type="compositionally biased region" description="Basic residues" evidence="11">
    <location>
        <begin position="234"/>
        <end position="243"/>
    </location>
</feature>
<dbReference type="InterPro" id="IPR036770">
    <property type="entry name" value="Ankyrin_rpt-contain_sf"/>
</dbReference>
<evidence type="ECO:0000256" key="6">
    <source>
        <dbReference type="ARBA" id="ARBA00023125"/>
    </source>
</evidence>
<feature type="region of interest" description="Disordered" evidence="11">
    <location>
        <begin position="234"/>
        <end position="264"/>
    </location>
</feature>
<dbReference type="PANTHER" id="PTHR31251">
    <property type="entry name" value="SQUAMOSA PROMOTER-BINDING-LIKE PROTEIN 4"/>
    <property type="match status" value="1"/>
</dbReference>
<comment type="caution">
    <text evidence="13">The sequence shown here is derived from an EMBL/GenBank/DDBJ whole genome shotgun (WGS) entry which is preliminary data.</text>
</comment>
<feature type="region of interest" description="Disordered" evidence="11">
    <location>
        <begin position="124"/>
        <end position="163"/>
    </location>
</feature>
<feature type="domain" description="SBP-type" evidence="12">
    <location>
        <begin position="167"/>
        <end position="244"/>
    </location>
</feature>
<dbReference type="Gene3D" id="1.25.40.20">
    <property type="entry name" value="Ankyrin repeat-containing domain"/>
    <property type="match status" value="1"/>
</dbReference>
<keyword evidence="5" id="KW-0805">Transcription regulation</keyword>
<dbReference type="InterPro" id="IPR044817">
    <property type="entry name" value="SBP-like"/>
</dbReference>
<feature type="region of interest" description="Disordered" evidence="11">
    <location>
        <begin position="324"/>
        <end position="343"/>
    </location>
</feature>
<feature type="region of interest" description="Disordered" evidence="11">
    <location>
        <begin position="361"/>
        <end position="384"/>
    </location>
</feature>
<dbReference type="Pfam" id="PF26102">
    <property type="entry name" value="Ig_SPL7"/>
    <property type="match status" value="1"/>
</dbReference>
<feature type="compositionally biased region" description="Polar residues" evidence="11">
    <location>
        <begin position="138"/>
        <end position="148"/>
    </location>
</feature>
<feature type="compositionally biased region" description="Polar residues" evidence="11">
    <location>
        <begin position="326"/>
        <end position="343"/>
    </location>
</feature>
<feature type="region of interest" description="Disordered" evidence="11">
    <location>
        <begin position="434"/>
        <end position="475"/>
    </location>
</feature>
<evidence type="ECO:0000256" key="1">
    <source>
        <dbReference type="ARBA" id="ARBA00004123"/>
    </source>
</evidence>
<evidence type="ECO:0000256" key="4">
    <source>
        <dbReference type="ARBA" id="ARBA00022833"/>
    </source>
</evidence>
<dbReference type="PROSITE" id="PS51141">
    <property type="entry name" value="ZF_SBP"/>
    <property type="match status" value="1"/>
</dbReference>
<dbReference type="Pfam" id="PF03110">
    <property type="entry name" value="SBP"/>
    <property type="match status" value="1"/>
</dbReference>
<dbReference type="Proteomes" id="UP001630127">
    <property type="component" value="Unassembled WGS sequence"/>
</dbReference>
<organism evidence="13 14">
    <name type="scientific">Cinchona calisaya</name>
    <dbReference type="NCBI Taxonomy" id="153742"/>
    <lineage>
        <taxon>Eukaryota</taxon>
        <taxon>Viridiplantae</taxon>
        <taxon>Streptophyta</taxon>
        <taxon>Embryophyta</taxon>
        <taxon>Tracheophyta</taxon>
        <taxon>Spermatophyta</taxon>
        <taxon>Magnoliopsida</taxon>
        <taxon>eudicotyledons</taxon>
        <taxon>Gunneridae</taxon>
        <taxon>Pentapetalae</taxon>
        <taxon>asterids</taxon>
        <taxon>lamiids</taxon>
        <taxon>Gentianales</taxon>
        <taxon>Rubiaceae</taxon>
        <taxon>Cinchonoideae</taxon>
        <taxon>Cinchoneae</taxon>
        <taxon>Cinchona</taxon>
    </lineage>
</organism>
<dbReference type="GO" id="GO:0008270">
    <property type="term" value="F:zinc ion binding"/>
    <property type="evidence" value="ECO:0007669"/>
    <property type="project" value="UniProtKB-KW"/>
</dbReference>
<sequence>MEEIGAQVASPIFIRQPSFASNGGSSQFCDPHPMTRKRSLPFMQQQPQKTSDTWNLKQWEWDSMRFIAKPRESHVLPPMMHHHHNGRRTENEEHNVAATTSLKNSSNSVHEDQCFNHLRLKLGNDGGGGGRGVEATGTSSSSFNSTDEPVSKPNKRVRSGSPGSATYPICQVDNCKEDLSHAKDYHRRHKVCEVHSKATKALVSKQMQRFCQQCSRFHPLSEFDEGKRSCRRRLAGHNRRRRKTQPEDATSRVLPPGSRENATNSDLDIVNLLAVLARAQGNTEDKAPTLPDKDQLMQIITKINALPLPANLAAKMPSFGNLGRSIPNQVPSQNQSPLNGNSSPLTMDLLALLSGTPTVCAPNKLESQPVRSSQGSDSEKTSSSCSDQAICLNLNNGPALEFPCVGVERSSSSELSPVDDSECHVEEIHPHLPLQLFSSSPEDDCPTRLPASRKYFSSDSSNPSDERSPSYSPPVVQKLFPVLTSRGTLNPGNTSSSGDGYANSKAIPATGCNTSLQLFAGSSVGNDMHSSQIFPHQAGYTSSSGSDHSPSSMNLDTQDRTGRIIFKLFDKDPSHLPRTLRTQIHNWLLNSPSEMESYIKPGCVVLSVYVSMTLSSWEQFDKKLLHFVKSLIRDFNTEFWGKGRFLLYTGKHLASHVDGKLHVYKTRRAWCYPELVSVSPLAVVSGQETSLLLRGCNLNLSGIKINCSHTEDYMVKYASGRACHEPDYNEISLCNFKVCTTASSVLGRCFIEVDNGLRITSFPVIIADKPICQELRLLEYDISKGAKLEDGMSAYDLHGPGRPGSREEVLHFLNELGWLFQRKCNSSLHESPGYKISRFKFLFIFSVERSFCSLVKRLLDILLEINLDKEGLKKESLEMLSEIHLLNRAVKRRCRSMIDLLINYSIDDASDTSKHYIFTPNLVGPGGVTPLHLAACTSRSDDLVDALTSDPQEIGLHCWNSLLDANGLSPYAYAAARNNHSYNRLVAQKLANRENGQISVSIGNEIEQFWSDVNHDHRPTFHLKRGQKTCSKCATVAVRYRMIPGSQGLLQRPYIHSMLAIAAVCVCVCLFLRGDPDVGSIAPFKWENLGYGPI</sequence>
<dbReference type="EMBL" id="JBJUIK010000011">
    <property type="protein sequence ID" value="KAL3514911.1"/>
    <property type="molecule type" value="Genomic_DNA"/>
</dbReference>
<feature type="compositionally biased region" description="Polar residues" evidence="11">
    <location>
        <begin position="365"/>
        <end position="375"/>
    </location>
</feature>
<name>A0ABD2Z610_9GENT</name>
<reference evidence="13 14" key="1">
    <citation type="submission" date="2024-11" db="EMBL/GenBank/DDBJ databases">
        <title>A near-complete genome assembly of Cinchona calisaya.</title>
        <authorList>
            <person name="Lian D.C."/>
            <person name="Zhao X.W."/>
            <person name="Wei L."/>
        </authorList>
    </citation>
    <scope>NUCLEOTIDE SEQUENCE [LARGE SCALE GENOMIC DNA]</scope>
    <source>
        <tissue evidence="13">Nenye</tissue>
    </source>
</reference>
<evidence type="ECO:0000313" key="14">
    <source>
        <dbReference type="Proteomes" id="UP001630127"/>
    </source>
</evidence>
<evidence type="ECO:0000256" key="5">
    <source>
        <dbReference type="ARBA" id="ARBA00023015"/>
    </source>
</evidence>
<evidence type="ECO:0000256" key="7">
    <source>
        <dbReference type="ARBA" id="ARBA00023163"/>
    </source>
</evidence>
<gene>
    <name evidence="13" type="ORF">ACH5RR_027628</name>
</gene>
<evidence type="ECO:0000256" key="2">
    <source>
        <dbReference type="ARBA" id="ARBA00022723"/>
    </source>
</evidence>
<dbReference type="GO" id="GO:0005634">
    <property type="term" value="C:nucleus"/>
    <property type="evidence" value="ECO:0007669"/>
    <property type="project" value="UniProtKB-SubCell"/>
</dbReference>
<evidence type="ECO:0000256" key="9">
    <source>
        <dbReference type="ARBA" id="ARBA00056472"/>
    </source>
</evidence>
<keyword evidence="6" id="KW-0238">DNA-binding</keyword>
<evidence type="ECO:0000256" key="3">
    <source>
        <dbReference type="ARBA" id="ARBA00022771"/>
    </source>
</evidence>
<keyword evidence="4" id="KW-0862">Zinc</keyword>
<evidence type="ECO:0000256" key="8">
    <source>
        <dbReference type="ARBA" id="ARBA00023242"/>
    </source>
</evidence>
<evidence type="ECO:0000313" key="13">
    <source>
        <dbReference type="EMBL" id="KAL3514911.1"/>
    </source>
</evidence>
<protein>
    <recommendedName>
        <fullName evidence="12">SBP-type domain-containing protein</fullName>
    </recommendedName>
</protein>
<dbReference type="SUPFAM" id="SSF103612">
    <property type="entry name" value="SBT domain"/>
    <property type="match status" value="1"/>
</dbReference>